<keyword evidence="3" id="KW-1185">Reference proteome</keyword>
<dbReference type="RefSeq" id="WP_188388018.1">
    <property type="nucleotide sequence ID" value="NZ_BMFK01000001.1"/>
</dbReference>
<protein>
    <recommendedName>
        <fullName evidence="4">DUF4129 domain-containing protein</fullName>
    </recommendedName>
</protein>
<evidence type="ECO:0008006" key="4">
    <source>
        <dbReference type="Google" id="ProtNLM"/>
    </source>
</evidence>
<reference evidence="2" key="2">
    <citation type="submission" date="2020-09" db="EMBL/GenBank/DDBJ databases">
        <authorList>
            <person name="Sun Q."/>
            <person name="Zhou Y."/>
        </authorList>
    </citation>
    <scope>NUCLEOTIDE SEQUENCE</scope>
    <source>
        <strain evidence="2">CGMCC 1.12698</strain>
    </source>
</reference>
<proteinExistence type="predicted"/>
<feature type="transmembrane region" description="Helical" evidence="1">
    <location>
        <begin position="233"/>
        <end position="251"/>
    </location>
</feature>
<dbReference type="AlphaFoldDB" id="A0A917AT20"/>
<sequence length="370" mass="43412">MNYIYQVLTYVIAYISFGQVDKLGVFFVFLCTSLIFLHVMKGIISSQPNAFYVLSVVQFATMWYFLSLSIPSLFFFTILFYIMYGDIRKERFHYITASFFFLCISLLIDGSEAYLLLFSLFGVQTVLYLMITSKTIYERKWKLISLGFLSICTISVVYALPIIQAITKVIFQQLAAVFFYLLYYIMLFLGPILPIEPLEATEEFKDQFGKMQVGVEEDADQKAIFERSAEMEYISIILTVIFIALVAYFIVKKMKKSKKELALSSGTNSLKETVYYQKEIKQRPPKNPIRNKVFHLEKNMKNSYARRKGETFEQWMNRLREIQKFPEGSDDIAHIYNRVRYGDETASKEEVARLNEFYKEIRRRGKDARE</sequence>
<evidence type="ECO:0000313" key="2">
    <source>
        <dbReference type="EMBL" id="GGE68259.1"/>
    </source>
</evidence>
<feature type="transmembrane region" description="Helical" evidence="1">
    <location>
        <begin position="143"/>
        <end position="163"/>
    </location>
</feature>
<keyword evidence="1" id="KW-1133">Transmembrane helix</keyword>
<feature type="transmembrane region" description="Helical" evidence="1">
    <location>
        <begin position="169"/>
        <end position="189"/>
    </location>
</feature>
<keyword evidence="1" id="KW-0472">Membrane</keyword>
<evidence type="ECO:0000256" key="1">
    <source>
        <dbReference type="SAM" id="Phobius"/>
    </source>
</evidence>
<feature type="transmembrane region" description="Helical" evidence="1">
    <location>
        <begin position="23"/>
        <end position="44"/>
    </location>
</feature>
<comment type="caution">
    <text evidence="2">The sequence shown here is derived from an EMBL/GenBank/DDBJ whole genome shotgun (WGS) entry which is preliminary data.</text>
</comment>
<gene>
    <name evidence="2" type="ORF">GCM10007140_17900</name>
</gene>
<keyword evidence="1" id="KW-0812">Transmembrane</keyword>
<accession>A0A917AT20</accession>
<evidence type="ECO:0000313" key="3">
    <source>
        <dbReference type="Proteomes" id="UP000605259"/>
    </source>
</evidence>
<reference evidence="2" key="1">
    <citation type="journal article" date="2014" name="Int. J. Syst. Evol. Microbiol.">
        <title>Complete genome sequence of Corynebacterium casei LMG S-19264T (=DSM 44701T), isolated from a smear-ripened cheese.</title>
        <authorList>
            <consortium name="US DOE Joint Genome Institute (JGI-PGF)"/>
            <person name="Walter F."/>
            <person name="Albersmeier A."/>
            <person name="Kalinowski J."/>
            <person name="Ruckert C."/>
        </authorList>
    </citation>
    <scope>NUCLEOTIDE SEQUENCE</scope>
    <source>
        <strain evidence="2">CGMCC 1.12698</strain>
    </source>
</reference>
<organism evidence="2 3">
    <name type="scientific">Priestia taiwanensis</name>
    <dbReference type="NCBI Taxonomy" id="1347902"/>
    <lineage>
        <taxon>Bacteria</taxon>
        <taxon>Bacillati</taxon>
        <taxon>Bacillota</taxon>
        <taxon>Bacilli</taxon>
        <taxon>Bacillales</taxon>
        <taxon>Bacillaceae</taxon>
        <taxon>Priestia</taxon>
    </lineage>
</organism>
<dbReference type="EMBL" id="BMFK01000001">
    <property type="protein sequence ID" value="GGE68259.1"/>
    <property type="molecule type" value="Genomic_DNA"/>
</dbReference>
<dbReference type="Proteomes" id="UP000605259">
    <property type="component" value="Unassembled WGS sequence"/>
</dbReference>
<feature type="transmembrane region" description="Helical" evidence="1">
    <location>
        <begin position="64"/>
        <end position="84"/>
    </location>
</feature>
<name>A0A917AT20_9BACI</name>